<dbReference type="EMBL" id="KZ293665">
    <property type="protein sequence ID" value="PBK90430.1"/>
    <property type="molecule type" value="Genomic_DNA"/>
</dbReference>
<keyword evidence="1" id="KW-1133">Transmembrane helix</keyword>
<evidence type="ECO:0000313" key="2">
    <source>
        <dbReference type="EMBL" id="PBK90430.1"/>
    </source>
</evidence>
<evidence type="ECO:0000256" key="1">
    <source>
        <dbReference type="SAM" id="Phobius"/>
    </source>
</evidence>
<keyword evidence="3" id="KW-1185">Reference proteome</keyword>
<gene>
    <name evidence="2" type="ORF">ARMGADRAFT_298445</name>
</gene>
<reference evidence="3" key="1">
    <citation type="journal article" date="2017" name="Nat. Ecol. Evol.">
        <title>Genome expansion and lineage-specific genetic innovations in the forest pathogenic fungi Armillaria.</title>
        <authorList>
            <person name="Sipos G."/>
            <person name="Prasanna A.N."/>
            <person name="Walter M.C."/>
            <person name="O'Connor E."/>
            <person name="Balint B."/>
            <person name="Krizsan K."/>
            <person name="Kiss B."/>
            <person name="Hess J."/>
            <person name="Varga T."/>
            <person name="Slot J."/>
            <person name="Riley R."/>
            <person name="Boka B."/>
            <person name="Rigling D."/>
            <person name="Barry K."/>
            <person name="Lee J."/>
            <person name="Mihaltcheva S."/>
            <person name="LaButti K."/>
            <person name="Lipzen A."/>
            <person name="Waldron R."/>
            <person name="Moloney N.M."/>
            <person name="Sperisen C."/>
            <person name="Kredics L."/>
            <person name="Vagvoelgyi C."/>
            <person name="Patrignani A."/>
            <person name="Fitzpatrick D."/>
            <person name="Nagy I."/>
            <person name="Doyle S."/>
            <person name="Anderson J.B."/>
            <person name="Grigoriev I.V."/>
            <person name="Gueldener U."/>
            <person name="Muensterkoetter M."/>
            <person name="Nagy L.G."/>
        </authorList>
    </citation>
    <scope>NUCLEOTIDE SEQUENCE [LARGE SCALE GENOMIC DNA]</scope>
    <source>
        <strain evidence="3">Ar21-2</strain>
    </source>
</reference>
<keyword evidence="1" id="KW-0472">Membrane</keyword>
<accession>A0A2H3D8J9</accession>
<keyword evidence="1" id="KW-0812">Transmembrane</keyword>
<name>A0A2H3D8J9_ARMGA</name>
<proteinExistence type="predicted"/>
<sequence length="125" mass="13777">MIPSSSPSTLSVSTGPSSTGKRVLIADVALASIVLLVIAIFRFTFRRRKSSSPGSDDYIFPRHATVVEYSHILANNALWRAEWGEAAICAHAGKYAYSEPKIRRDVNVLRPSNAGYWDRWGQPLG</sequence>
<dbReference type="AlphaFoldDB" id="A0A2H3D8J9"/>
<dbReference type="OrthoDB" id="2848852at2759"/>
<dbReference type="InParanoid" id="A0A2H3D8J9"/>
<dbReference type="Proteomes" id="UP000217790">
    <property type="component" value="Unassembled WGS sequence"/>
</dbReference>
<organism evidence="2 3">
    <name type="scientific">Armillaria gallica</name>
    <name type="common">Bulbous honey fungus</name>
    <name type="synonym">Armillaria bulbosa</name>
    <dbReference type="NCBI Taxonomy" id="47427"/>
    <lineage>
        <taxon>Eukaryota</taxon>
        <taxon>Fungi</taxon>
        <taxon>Dikarya</taxon>
        <taxon>Basidiomycota</taxon>
        <taxon>Agaricomycotina</taxon>
        <taxon>Agaricomycetes</taxon>
        <taxon>Agaricomycetidae</taxon>
        <taxon>Agaricales</taxon>
        <taxon>Marasmiineae</taxon>
        <taxon>Physalacriaceae</taxon>
        <taxon>Armillaria</taxon>
    </lineage>
</organism>
<protein>
    <submittedName>
        <fullName evidence="2">Uncharacterized protein</fullName>
    </submittedName>
</protein>
<feature type="transmembrane region" description="Helical" evidence="1">
    <location>
        <begin position="23"/>
        <end position="45"/>
    </location>
</feature>
<evidence type="ECO:0000313" key="3">
    <source>
        <dbReference type="Proteomes" id="UP000217790"/>
    </source>
</evidence>